<dbReference type="PANTHER" id="PTHR43433">
    <property type="entry name" value="HYDROLASE, ALPHA/BETA FOLD FAMILY PROTEIN"/>
    <property type="match status" value="1"/>
</dbReference>
<dbReference type="EMBL" id="PISD01000070">
    <property type="protein sequence ID" value="PKG26352.1"/>
    <property type="molecule type" value="Genomic_DNA"/>
</dbReference>
<evidence type="ECO:0000313" key="2">
    <source>
        <dbReference type="EMBL" id="PKG26352.1"/>
    </source>
</evidence>
<dbReference type="PANTHER" id="PTHR43433:SF5">
    <property type="entry name" value="AB HYDROLASE-1 DOMAIN-CONTAINING PROTEIN"/>
    <property type="match status" value="1"/>
</dbReference>
<reference evidence="2 3" key="1">
    <citation type="journal article" date="2010" name="Int. J. Syst. Evol. Microbiol.">
        <title>Bacillus horneckiae sp. nov., isolated from a spacecraft-assembly clean room.</title>
        <authorList>
            <person name="Vaishampayan P."/>
            <person name="Probst A."/>
            <person name="Krishnamurthi S."/>
            <person name="Ghosh S."/>
            <person name="Osman S."/>
            <person name="McDowall A."/>
            <person name="Ruckmani A."/>
            <person name="Mayilraj S."/>
            <person name="Venkateswaran K."/>
        </authorList>
    </citation>
    <scope>NUCLEOTIDE SEQUENCE [LARGE SCALE GENOMIC DNA]</scope>
    <source>
        <strain evidence="3">1PO1SC</strain>
    </source>
</reference>
<dbReference type="GO" id="GO:0016787">
    <property type="term" value="F:hydrolase activity"/>
    <property type="evidence" value="ECO:0007669"/>
    <property type="project" value="UniProtKB-KW"/>
</dbReference>
<dbReference type="PRINTS" id="PR00111">
    <property type="entry name" value="ABHYDROLASE"/>
</dbReference>
<comment type="caution">
    <text evidence="2">The sequence shown here is derived from an EMBL/GenBank/DDBJ whole genome shotgun (WGS) entry which is preliminary data.</text>
</comment>
<feature type="domain" description="AB hydrolase-1" evidence="1">
    <location>
        <begin position="2"/>
        <end position="212"/>
    </location>
</feature>
<evidence type="ECO:0000313" key="3">
    <source>
        <dbReference type="Proteomes" id="UP000233343"/>
    </source>
</evidence>
<gene>
    <name evidence="2" type="ORF">CWS20_24565</name>
</gene>
<sequence length="229" mass="25926">MNGKQWEPQIKALCKEYQCVIWDVRGHGSSTLPPGKGNPDDFSRDLVALMDYLNIEKGVLCGLSMGGHISVQCAIHYPERVSGLILIGTPYTNKYNWFEKYATPISLLSLRLLPFHWTSSWIASAMSRINPANKAYVLESFQCMTKANFLAHWEANLKMESGPQLHKVSCPTMILLGSHDKMVARQQKSLRKGIPHSEYYTIPAADHLTNRDNPKAVTNYIHQFMKAME</sequence>
<dbReference type="InterPro" id="IPR050471">
    <property type="entry name" value="AB_hydrolase"/>
</dbReference>
<dbReference type="Pfam" id="PF00561">
    <property type="entry name" value="Abhydrolase_1"/>
    <property type="match status" value="1"/>
</dbReference>
<keyword evidence="3" id="KW-1185">Reference proteome</keyword>
<dbReference type="InterPro" id="IPR000073">
    <property type="entry name" value="AB_hydrolase_1"/>
</dbReference>
<dbReference type="Proteomes" id="UP000233343">
    <property type="component" value="Unassembled WGS sequence"/>
</dbReference>
<dbReference type="InterPro" id="IPR029058">
    <property type="entry name" value="AB_hydrolase_fold"/>
</dbReference>
<keyword evidence="2" id="KW-0378">Hydrolase</keyword>
<organism evidence="2 3">
    <name type="scientific">Cytobacillus horneckiae</name>
    <dbReference type="NCBI Taxonomy" id="549687"/>
    <lineage>
        <taxon>Bacteria</taxon>
        <taxon>Bacillati</taxon>
        <taxon>Bacillota</taxon>
        <taxon>Bacilli</taxon>
        <taxon>Bacillales</taxon>
        <taxon>Bacillaceae</taxon>
        <taxon>Cytobacillus</taxon>
    </lineage>
</organism>
<dbReference type="SUPFAM" id="SSF53474">
    <property type="entry name" value="alpha/beta-Hydrolases"/>
    <property type="match status" value="1"/>
</dbReference>
<protein>
    <submittedName>
        <fullName evidence="2">Alpha/beta hydrolase</fullName>
    </submittedName>
</protein>
<proteinExistence type="predicted"/>
<dbReference type="AlphaFoldDB" id="A0A2N0ZA17"/>
<name>A0A2N0ZA17_9BACI</name>
<evidence type="ECO:0000259" key="1">
    <source>
        <dbReference type="Pfam" id="PF00561"/>
    </source>
</evidence>
<accession>A0A2N0ZA17</accession>
<dbReference type="Gene3D" id="3.40.50.1820">
    <property type="entry name" value="alpha/beta hydrolase"/>
    <property type="match status" value="1"/>
</dbReference>